<accession>A0A177WEJ4</accession>
<gene>
    <name evidence="2" type="ORF">BDEG_22448</name>
</gene>
<dbReference type="AlphaFoldDB" id="A0A177WEJ4"/>
<feature type="compositionally biased region" description="Polar residues" evidence="1">
    <location>
        <begin position="263"/>
        <end position="282"/>
    </location>
</feature>
<name>A0A177WEJ4_BATDL</name>
<feature type="compositionally biased region" description="Basic and acidic residues" evidence="1">
    <location>
        <begin position="79"/>
        <end position="88"/>
    </location>
</feature>
<dbReference type="PANTHER" id="PTHR22175:SF0">
    <property type="entry name" value="SMALL ACIDIC PROTEIN"/>
    <property type="match status" value="1"/>
</dbReference>
<dbReference type="VEuPathDB" id="FungiDB:BDEG_22448"/>
<feature type="region of interest" description="Disordered" evidence="1">
    <location>
        <begin position="1"/>
        <end position="30"/>
    </location>
</feature>
<reference evidence="2 3" key="1">
    <citation type="submission" date="2006-10" db="EMBL/GenBank/DDBJ databases">
        <title>The Genome Sequence of Batrachochytrium dendrobatidis JEL423.</title>
        <authorList>
            <consortium name="The Broad Institute Genome Sequencing Platform"/>
            <person name="Birren B."/>
            <person name="Lander E."/>
            <person name="Galagan J."/>
            <person name="Cuomo C."/>
            <person name="Devon K."/>
            <person name="Jaffe D."/>
            <person name="Butler J."/>
            <person name="Alvarez P."/>
            <person name="Gnerre S."/>
            <person name="Grabherr M."/>
            <person name="Kleber M."/>
            <person name="Mauceli E."/>
            <person name="Brockman W."/>
            <person name="Young S."/>
            <person name="LaButti K."/>
            <person name="Sykes S."/>
            <person name="DeCaprio D."/>
            <person name="Crawford M."/>
            <person name="Koehrsen M."/>
            <person name="Engels R."/>
            <person name="Montgomery P."/>
            <person name="Pearson M."/>
            <person name="Howarth C."/>
            <person name="Larson L."/>
            <person name="White J."/>
            <person name="O'Leary S."/>
            <person name="Kodira C."/>
            <person name="Zeng Q."/>
            <person name="Yandava C."/>
            <person name="Alvarado L."/>
            <person name="Longcore J."/>
            <person name="James T."/>
        </authorList>
    </citation>
    <scope>NUCLEOTIDE SEQUENCE [LARGE SCALE GENOMIC DNA]</scope>
    <source>
        <strain evidence="2 3">JEL423</strain>
    </source>
</reference>
<sequence length="312" mass="33742">MSAKNKALSAKAKSSASNNDSTHDTINVSKSSNAPVLPLKVNGSLCFSSIIPKDWLFIHFEPVIATDKPKSKTQKKRKNDATEPEKSDNVLVQDQTDAIKPQVDATNKPKSKTQKKRKNDATEPEKSDNVLVQDQTDVVKPQVDATNKPKSKTQKKRKITDASPVSDQPCKNLLENAHTSESPVDTDAKTKVDTVKYPLMTLSDSTLVSESSLECKHQNASTNEFNFIKGSTIATSNKENSKKSSVSKKTKESKTSSTGASKLSKTTLAKNDTTSAKKSTASLPTTCLAPITSTNKWENATLCGDAARKEVG</sequence>
<evidence type="ECO:0000313" key="3">
    <source>
        <dbReference type="Proteomes" id="UP000077115"/>
    </source>
</evidence>
<feature type="compositionally biased region" description="Basic residues" evidence="1">
    <location>
        <begin position="109"/>
        <end position="118"/>
    </location>
</feature>
<protein>
    <submittedName>
        <fullName evidence="2">Uncharacterized protein</fullName>
    </submittedName>
</protein>
<feature type="region of interest" description="Disordered" evidence="1">
    <location>
        <begin position="67"/>
        <end position="170"/>
    </location>
</feature>
<dbReference type="Proteomes" id="UP000077115">
    <property type="component" value="Unassembled WGS sequence"/>
</dbReference>
<feature type="compositionally biased region" description="Low complexity" evidence="1">
    <location>
        <begin position="1"/>
        <end position="19"/>
    </location>
</feature>
<dbReference type="EMBL" id="DS022301">
    <property type="protein sequence ID" value="OAJ38537.1"/>
    <property type="molecule type" value="Genomic_DNA"/>
</dbReference>
<feature type="compositionally biased region" description="Basic residues" evidence="1">
    <location>
        <begin position="149"/>
        <end position="158"/>
    </location>
</feature>
<evidence type="ECO:0000256" key="1">
    <source>
        <dbReference type="SAM" id="MobiDB-lite"/>
    </source>
</evidence>
<dbReference type="PANTHER" id="PTHR22175">
    <property type="entry name" value="SMALL ACIDIC PROTEIN-RELATED"/>
    <property type="match status" value="1"/>
</dbReference>
<reference evidence="2 3" key="2">
    <citation type="submission" date="2016-05" db="EMBL/GenBank/DDBJ databases">
        <title>Lineage-specific infection strategies underlie the spectrum of fungal disease in amphibians.</title>
        <authorList>
            <person name="Cuomo C.A."/>
            <person name="Farrer R.A."/>
            <person name="James T."/>
            <person name="Longcore J."/>
            <person name="Birren B."/>
        </authorList>
    </citation>
    <scope>NUCLEOTIDE SEQUENCE [LARGE SCALE GENOMIC DNA]</scope>
    <source>
        <strain evidence="2 3">JEL423</strain>
    </source>
</reference>
<feature type="compositionally biased region" description="Basic and acidic residues" evidence="1">
    <location>
        <begin position="119"/>
        <end position="128"/>
    </location>
</feature>
<proteinExistence type="predicted"/>
<feature type="region of interest" description="Disordered" evidence="1">
    <location>
        <begin position="236"/>
        <end position="282"/>
    </location>
</feature>
<evidence type="ECO:0000313" key="2">
    <source>
        <dbReference type="EMBL" id="OAJ38537.1"/>
    </source>
</evidence>
<organism evidence="2 3">
    <name type="scientific">Batrachochytrium dendrobatidis (strain JEL423)</name>
    <dbReference type="NCBI Taxonomy" id="403673"/>
    <lineage>
        <taxon>Eukaryota</taxon>
        <taxon>Fungi</taxon>
        <taxon>Fungi incertae sedis</taxon>
        <taxon>Chytridiomycota</taxon>
        <taxon>Chytridiomycota incertae sedis</taxon>
        <taxon>Chytridiomycetes</taxon>
        <taxon>Rhizophydiales</taxon>
        <taxon>Rhizophydiales incertae sedis</taxon>
        <taxon>Batrachochytrium</taxon>
    </lineage>
</organism>
<dbReference type="InterPro" id="IPR026714">
    <property type="entry name" value="SMAP"/>
</dbReference>